<keyword evidence="1" id="KW-0812">Transmembrane</keyword>
<sequence>MDLPYSLYLPALVWLAFFCLIGLFFVFYRWAKKRKGAALAIGLFVQMMLPDPKVEHTIEWIAESKEKRLKKQTQSEDEH</sequence>
<dbReference type="Proteomes" id="UP000184520">
    <property type="component" value="Unassembled WGS sequence"/>
</dbReference>
<accession>A0A1M5K0G4</accession>
<reference evidence="3" key="1">
    <citation type="submission" date="2016-11" db="EMBL/GenBank/DDBJ databases">
        <authorList>
            <person name="Varghese N."/>
            <person name="Submissions S."/>
        </authorList>
    </citation>
    <scope>NUCLEOTIDE SEQUENCE [LARGE SCALE GENOMIC DNA]</scope>
    <source>
        <strain evidence="3">CGMCC 1.8995</strain>
    </source>
</reference>
<dbReference type="AlphaFoldDB" id="A0A1M5K0G4"/>
<dbReference type="OrthoDB" id="6388324at2"/>
<name>A0A1M5K0G4_9ALTE</name>
<gene>
    <name evidence="2" type="ORF">SAMN05216361_2326</name>
</gene>
<dbReference type="EMBL" id="FQWD01000003">
    <property type="protein sequence ID" value="SHG46322.1"/>
    <property type="molecule type" value="Genomic_DNA"/>
</dbReference>
<keyword evidence="1" id="KW-1133">Transmembrane helix</keyword>
<keyword evidence="3" id="KW-1185">Reference proteome</keyword>
<proteinExistence type="predicted"/>
<evidence type="ECO:0000256" key="1">
    <source>
        <dbReference type="SAM" id="Phobius"/>
    </source>
</evidence>
<keyword evidence="1" id="KW-0472">Membrane</keyword>
<feature type="transmembrane region" description="Helical" evidence="1">
    <location>
        <begin position="6"/>
        <end position="28"/>
    </location>
</feature>
<organism evidence="2 3">
    <name type="scientific">Marisediminitalea aggregata</name>
    <dbReference type="NCBI Taxonomy" id="634436"/>
    <lineage>
        <taxon>Bacteria</taxon>
        <taxon>Pseudomonadati</taxon>
        <taxon>Pseudomonadota</taxon>
        <taxon>Gammaproteobacteria</taxon>
        <taxon>Alteromonadales</taxon>
        <taxon>Alteromonadaceae</taxon>
        <taxon>Marisediminitalea</taxon>
    </lineage>
</organism>
<protein>
    <submittedName>
        <fullName evidence="2">Uncharacterized protein</fullName>
    </submittedName>
</protein>
<dbReference type="RefSeq" id="WP_073322500.1">
    <property type="nucleotide sequence ID" value="NZ_FQWD01000003.1"/>
</dbReference>
<evidence type="ECO:0000313" key="2">
    <source>
        <dbReference type="EMBL" id="SHG46322.1"/>
    </source>
</evidence>
<evidence type="ECO:0000313" key="3">
    <source>
        <dbReference type="Proteomes" id="UP000184520"/>
    </source>
</evidence>